<name>A0ACC1HJL4_9FUNG</name>
<reference evidence="1" key="1">
    <citation type="submission" date="2022-06" db="EMBL/GenBank/DDBJ databases">
        <title>Phylogenomic reconstructions and comparative analyses of Kickxellomycotina fungi.</title>
        <authorList>
            <person name="Reynolds N.K."/>
            <person name="Stajich J.E."/>
            <person name="Barry K."/>
            <person name="Grigoriev I.V."/>
            <person name="Crous P."/>
            <person name="Smith M.E."/>
        </authorList>
    </citation>
    <scope>NUCLEOTIDE SEQUENCE</scope>
    <source>
        <strain evidence="1">RSA 2271</strain>
    </source>
</reference>
<sequence>MPRSTAKSAGKGGSLRQRKAASAGIKEREEPTHVKAAQQGVDIVGGDHTTESKKKWETVRNRTWFTFLMIGGFLMVLATGPTAIILMVFSLQMAIYKELIGLASVSSKERDLPWQRALNWHFLLTTEFYLYGHIFNRYLARVPLIGRYAPLMTSRHNIISFTLYLIGFVWFVATLRKGFYRFQLGLFAWTHMALVMVIFQTHFMVENIFAGIFWFFIPIMLVIVNDIFAYVFGFFFGRHSLISLSPKKTWEGYIGGGLATILFGFMFTSLLSRWDYVICPVERLSTNILSGYTCNHNPIFDRTQYVIPHWMSLILSVI</sequence>
<dbReference type="Proteomes" id="UP001145114">
    <property type="component" value="Unassembled WGS sequence"/>
</dbReference>
<dbReference type="EC" id="2.7.7.41" evidence="1"/>
<evidence type="ECO:0000313" key="2">
    <source>
        <dbReference type="Proteomes" id="UP001145114"/>
    </source>
</evidence>
<protein>
    <submittedName>
        <fullName evidence="1">Phosphatidate cytidylyltransferase</fullName>
        <ecNumber evidence="1">2.7.7.41</ecNumber>
    </submittedName>
</protein>
<accession>A0ACC1HJL4</accession>
<keyword evidence="2" id="KW-1185">Reference proteome</keyword>
<gene>
    <name evidence="1" type="primary">CDS1</name>
    <name evidence="1" type="ORF">EV182_001497</name>
</gene>
<proteinExistence type="predicted"/>
<keyword evidence="1" id="KW-0808">Transferase</keyword>
<feature type="non-terminal residue" evidence="1">
    <location>
        <position position="318"/>
    </location>
</feature>
<keyword evidence="1" id="KW-0548">Nucleotidyltransferase</keyword>
<dbReference type="EMBL" id="JAMZIH010005363">
    <property type="protein sequence ID" value="KAJ1675323.1"/>
    <property type="molecule type" value="Genomic_DNA"/>
</dbReference>
<organism evidence="1 2">
    <name type="scientific">Spiromyces aspiralis</name>
    <dbReference type="NCBI Taxonomy" id="68401"/>
    <lineage>
        <taxon>Eukaryota</taxon>
        <taxon>Fungi</taxon>
        <taxon>Fungi incertae sedis</taxon>
        <taxon>Zoopagomycota</taxon>
        <taxon>Kickxellomycotina</taxon>
        <taxon>Kickxellomycetes</taxon>
        <taxon>Kickxellales</taxon>
        <taxon>Kickxellaceae</taxon>
        <taxon>Spiromyces</taxon>
    </lineage>
</organism>
<evidence type="ECO:0000313" key="1">
    <source>
        <dbReference type="EMBL" id="KAJ1675323.1"/>
    </source>
</evidence>
<comment type="caution">
    <text evidence="1">The sequence shown here is derived from an EMBL/GenBank/DDBJ whole genome shotgun (WGS) entry which is preliminary data.</text>
</comment>